<evidence type="ECO:0000256" key="1">
    <source>
        <dbReference type="ARBA" id="ARBA00023015"/>
    </source>
</evidence>
<dbReference type="AlphaFoldDB" id="A0ABD1HYP4"/>
<comment type="caution">
    <text evidence="6">The sequence shown here is derived from an EMBL/GenBank/DDBJ whole genome shotgun (WGS) entry which is preliminary data.</text>
</comment>
<organism evidence="6 7">
    <name type="scientific">Salvia divinorum</name>
    <name type="common">Maria pastora</name>
    <name type="synonym">Diviner's sage</name>
    <dbReference type="NCBI Taxonomy" id="28513"/>
    <lineage>
        <taxon>Eukaryota</taxon>
        <taxon>Viridiplantae</taxon>
        <taxon>Streptophyta</taxon>
        <taxon>Embryophyta</taxon>
        <taxon>Tracheophyta</taxon>
        <taxon>Spermatophyta</taxon>
        <taxon>Magnoliopsida</taxon>
        <taxon>eudicotyledons</taxon>
        <taxon>Gunneridae</taxon>
        <taxon>Pentapetalae</taxon>
        <taxon>asterids</taxon>
        <taxon>lamiids</taxon>
        <taxon>Lamiales</taxon>
        <taxon>Lamiaceae</taxon>
        <taxon>Nepetoideae</taxon>
        <taxon>Mentheae</taxon>
        <taxon>Salviinae</taxon>
        <taxon>Salvia</taxon>
        <taxon>Salvia subgen. Calosphace</taxon>
    </lineage>
</organism>
<evidence type="ECO:0000259" key="5">
    <source>
        <dbReference type="PROSITE" id="PS51005"/>
    </source>
</evidence>
<dbReference type="SUPFAM" id="SSF101941">
    <property type="entry name" value="NAC domain"/>
    <property type="match status" value="1"/>
</dbReference>
<accession>A0ABD1HYP4</accession>
<dbReference type="Pfam" id="PF02365">
    <property type="entry name" value="NAM"/>
    <property type="match status" value="1"/>
</dbReference>
<dbReference type="GO" id="GO:0003677">
    <property type="term" value="F:DNA binding"/>
    <property type="evidence" value="ECO:0007669"/>
    <property type="project" value="UniProtKB-KW"/>
</dbReference>
<name>A0ABD1HYP4_SALDI</name>
<evidence type="ECO:0000256" key="2">
    <source>
        <dbReference type="ARBA" id="ARBA00023125"/>
    </source>
</evidence>
<dbReference type="Gene3D" id="2.170.150.80">
    <property type="entry name" value="NAC domain"/>
    <property type="match status" value="1"/>
</dbReference>
<keyword evidence="1" id="KW-0805">Transcription regulation</keyword>
<proteinExistence type="predicted"/>
<reference evidence="6 7" key="1">
    <citation type="submission" date="2024-06" db="EMBL/GenBank/DDBJ databases">
        <title>A chromosome level genome sequence of Diviner's sage (Salvia divinorum).</title>
        <authorList>
            <person name="Ford S.A."/>
            <person name="Ro D.-K."/>
            <person name="Ness R.W."/>
            <person name="Phillips M.A."/>
        </authorList>
    </citation>
    <scope>NUCLEOTIDE SEQUENCE [LARGE SCALE GENOMIC DNA]</scope>
    <source>
        <strain evidence="6">SAF-2024a</strain>
        <tissue evidence="6">Leaf</tissue>
    </source>
</reference>
<gene>
    <name evidence="6" type="ORF">AAHA92_10860</name>
</gene>
<dbReference type="InterPro" id="IPR036093">
    <property type="entry name" value="NAC_dom_sf"/>
</dbReference>
<protein>
    <recommendedName>
        <fullName evidence="5">NAC domain-containing protein</fullName>
    </recommendedName>
</protein>
<sequence>MFALGFQVSRRAGTGTWGGQTGPKKIKDSNNSQIIGHSKMFTFEHSISEEDLGHWTMHEYSLIDELVRKSGRSNVVDLMMSKITKTVKKKKYDGTHASQPLAELARLLLAANDKKSS</sequence>
<feature type="domain" description="NAC" evidence="5">
    <location>
        <begin position="1"/>
        <end position="86"/>
    </location>
</feature>
<dbReference type="PROSITE" id="PS51005">
    <property type="entry name" value="NAC"/>
    <property type="match status" value="1"/>
</dbReference>
<evidence type="ECO:0000256" key="3">
    <source>
        <dbReference type="ARBA" id="ARBA00023163"/>
    </source>
</evidence>
<evidence type="ECO:0000256" key="4">
    <source>
        <dbReference type="ARBA" id="ARBA00023242"/>
    </source>
</evidence>
<keyword evidence="4" id="KW-0539">Nucleus</keyword>
<evidence type="ECO:0000313" key="6">
    <source>
        <dbReference type="EMBL" id="KAL1560673.1"/>
    </source>
</evidence>
<evidence type="ECO:0000313" key="7">
    <source>
        <dbReference type="Proteomes" id="UP001567538"/>
    </source>
</evidence>
<keyword evidence="3" id="KW-0804">Transcription</keyword>
<keyword evidence="2" id="KW-0238">DNA-binding</keyword>
<dbReference type="EMBL" id="JBEAFC010000004">
    <property type="protein sequence ID" value="KAL1560673.1"/>
    <property type="molecule type" value="Genomic_DNA"/>
</dbReference>
<dbReference type="Proteomes" id="UP001567538">
    <property type="component" value="Unassembled WGS sequence"/>
</dbReference>
<dbReference type="InterPro" id="IPR003441">
    <property type="entry name" value="NAC-dom"/>
</dbReference>
<keyword evidence="7" id="KW-1185">Reference proteome</keyword>